<evidence type="ECO:0000313" key="3">
    <source>
        <dbReference type="Proteomes" id="UP000092018"/>
    </source>
</evidence>
<feature type="signal peptide" evidence="1">
    <location>
        <begin position="1"/>
        <end position="24"/>
    </location>
</feature>
<organism evidence="2 3">
    <name type="scientific">Vibrio breoganii</name>
    <dbReference type="NCBI Taxonomy" id="553239"/>
    <lineage>
        <taxon>Bacteria</taxon>
        <taxon>Pseudomonadati</taxon>
        <taxon>Pseudomonadota</taxon>
        <taxon>Gammaproteobacteria</taxon>
        <taxon>Vibrionales</taxon>
        <taxon>Vibrionaceae</taxon>
        <taxon>Vibrio</taxon>
    </lineage>
</organism>
<evidence type="ECO:0000313" key="2">
    <source>
        <dbReference type="EMBL" id="ANO32710.1"/>
    </source>
</evidence>
<evidence type="ECO:0008006" key="4">
    <source>
        <dbReference type="Google" id="ProtNLM"/>
    </source>
</evidence>
<keyword evidence="1" id="KW-0732">Signal</keyword>
<accession>A0AAN0XU69</accession>
<dbReference type="InterPro" id="IPR028082">
    <property type="entry name" value="Peripla_BP_I"/>
</dbReference>
<dbReference type="CDD" id="cd06325">
    <property type="entry name" value="PBP1_ABC_unchar_transporter"/>
    <property type="match status" value="1"/>
</dbReference>
<dbReference type="PANTHER" id="PTHR35271:SF1">
    <property type="entry name" value="ABC TRANSPORTER, SUBSTRATE-BINDING LIPOPROTEIN"/>
    <property type="match status" value="1"/>
</dbReference>
<gene>
    <name evidence="2" type="ORF">A6E01_05605</name>
</gene>
<dbReference type="PANTHER" id="PTHR35271">
    <property type="entry name" value="ABC TRANSPORTER, SUBSTRATE-BINDING LIPOPROTEIN-RELATED"/>
    <property type="match status" value="1"/>
</dbReference>
<dbReference type="KEGG" id="vbr:A6E01_05605"/>
<dbReference type="Gene3D" id="3.40.50.2300">
    <property type="match status" value="2"/>
</dbReference>
<name>A0AAN0XU69_9VIBR</name>
<reference evidence="2 3" key="1">
    <citation type="submission" date="2016-06" db="EMBL/GenBank/DDBJ databases">
        <title>Adaptive Radiation by Waves of Gene Transfer Leads to Fine-Scale Resource Partitioning in Marine Microbes.</title>
        <authorList>
            <person name="Hehemann J.-H."/>
            <person name="Arevalo P."/>
            <person name="Datta M.S."/>
            <person name="Yu X."/>
            <person name="Corzett C."/>
            <person name="Henschel A."/>
            <person name="Preheim S.P."/>
            <person name="Timberlake S."/>
            <person name="Alm E.J."/>
            <person name="Polz M.F."/>
        </authorList>
    </citation>
    <scope>NUCLEOTIDE SEQUENCE [LARGE SCALE GENOMIC DNA]</scope>
    <source>
        <strain evidence="2 3">FF50</strain>
    </source>
</reference>
<evidence type="ECO:0000256" key="1">
    <source>
        <dbReference type="SAM" id="SignalP"/>
    </source>
</evidence>
<dbReference type="EMBL" id="CP016177">
    <property type="protein sequence ID" value="ANO32710.1"/>
    <property type="molecule type" value="Genomic_DNA"/>
</dbReference>
<feature type="chain" id="PRO_5042831786" description="ABC transporter substrate-binding protein" evidence="1">
    <location>
        <begin position="25"/>
        <end position="341"/>
    </location>
</feature>
<dbReference type="RefSeq" id="WP_065209761.1">
    <property type="nucleotide sequence ID" value="NZ_CP016177.1"/>
</dbReference>
<protein>
    <recommendedName>
        <fullName evidence="4">ABC transporter substrate-binding protein</fullName>
    </recommendedName>
</protein>
<proteinExistence type="predicted"/>
<sequence>MSKAVIQFMTFVLLVCASCIRVSASSQYTVTMVLWDGCEAVCKGLNDALNNSPHDIQLQLLNAHGDPNNLASIRAQINKERPDAVVTWGTKTTIEIAGKKHDTKGIDSSIPVIFTQVSDPIASDIIDDFSHTGRRNITGVYSRVPEAVNINAIKQYMPNFKVLGVLFEPSAENSLNKVKELKALSEQHGFKLVSVPLNSNAEPMQAIEQGIQTLKQQDVDFIYLGSSTYLEKHGAILIDCALKASLPIITPYENMVHDSHALMSIAANDYEVGKVAALQIDTLFSTDTTAGELPVLRVEDFAYTVNINIAKVLNLYPPMSLLKIIEITPPIEENLSLGDVD</sequence>
<dbReference type="Proteomes" id="UP000092018">
    <property type="component" value="Chromosome 1"/>
</dbReference>
<dbReference type="Pfam" id="PF04392">
    <property type="entry name" value="ABC_sub_bind"/>
    <property type="match status" value="1"/>
</dbReference>
<dbReference type="AlphaFoldDB" id="A0AAN0XU69"/>
<dbReference type="InterPro" id="IPR007487">
    <property type="entry name" value="ABC_transpt-TYRBP-like"/>
</dbReference>
<dbReference type="SUPFAM" id="SSF53822">
    <property type="entry name" value="Periplasmic binding protein-like I"/>
    <property type="match status" value="1"/>
</dbReference>